<dbReference type="PANTHER" id="PTHR37984:SF5">
    <property type="entry name" value="PROTEIN NYNRIN-LIKE"/>
    <property type="match status" value="1"/>
</dbReference>
<dbReference type="AlphaFoldDB" id="T1IZH5"/>
<dbReference type="InterPro" id="IPR050951">
    <property type="entry name" value="Retrovirus_Pol_polyprotein"/>
</dbReference>
<accession>T1IZH5</accession>
<protein>
    <recommendedName>
        <fullName evidence="1">RNA-directed DNA polymerase</fullName>
        <ecNumber evidence="1">2.7.7.49</ecNumber>
    </recommendedName>
</protein>
<dbReference type="InterPro" id="IPR041373">
    <property type="entry name" value="RT_RNaseH"/>
</dbReference>
<keyword evidence="11" id="KW-1185">Reference proteome</keyword>
<evidence type="ECO:0000259" key="9">
    <source>
        <dbReference type="Pfam" id="PF17921"/>
    </source>
</evidence>
<name>T1IZH5_STRMM</name>
<dbReference type="Pfam" id="PF17917">
    <property type="entry name" value="RT_RNaseH"/>
    <property type="match status" value="1"/>
</dbReference>
<reference evidence="11" key="1">
    <citation type="submission" date="2011-05" db="EMBL/GenBank/DDBJ databases">
        <authorList>
            <person name="Richards S.R."/>
            <person name="Qu J."/>
            <person name="Jiang H."/>
            <person name="Jhangiani S.N."/>
            <person name="Agravi P."/>
            <person name="Goodspeed R."/>
            <person name="Gross S."/>
            <person name="Mandapat C."/>
            <person name="Jackson L."/>
            <person name="Mathew T."/>
            <person name="Pu L."/>
            <person name="Thornton R."/>
            <person name="Saada N."/>
            <person name="Wilczek-Boney K.B."/>
            <person name="Lee S."/>
            <person name="Kovar C."/>
            <person name="Wu Y."/>
            <person name="Scherer S.E."/>
            <person name="Worley K.C."/>
            <person name="Muzny D.M."/>
            <person name="Gibbs R."/>
        </authorList>
    </citation>
    <scope>NUCLEOTIDE SEQUENCE</scope>
    <source>
        <strain evidence="11">Brora</strain>
    </source>
</reference>
<keyword evidence="3" id="KW-0548">Nucleotidyltransferase</keyword>
<dbReference type="Gene3D" id="1.10.340.70">
    <property type="match status" value="1"/>
</dbReference>
<keyword evidence="2" id="KW-0808">Transferase</keyword>
<evidence type="ECO:0000256" key="1">
    <source>
        <dbReference type="ARBA" id="ARBA00012493"/>
    </source>
</evidence>
<keyword evidence="6" id="KW-0378">Hydrolase</keyword>
<keyword evidence="4" id="KW-0540">Nuclease</keyword>
<reference evidence="10" key="2">
    <citation type="submission" date="2015-02" db="UniProtKB">
        <authorList>
            <consortium name="EnsemblMetazoa"/>
        </authorList>
    </citation>
    <scope>IDENTIFICATION</scope>
</reference>
<feature type="domain" description="Integrase zinc-binding" evidence="9">
    <location>
        <begin position="220"/>
        <end position="277"/>
    </location>
</feature>
<dbReference type="PhylomeDB" id="T1IZH5"/>
<dbReference type="Proteomes" id="UP000014500">
    <property type="component" value="Unassembled WGS sequence"/>
</dbReference>
<keyword evidence="5" id="KW-0255">Endonuclease</keyword>
<proteinExistence type="predicted"/>
<organism evidence="10 11">
    <name type="scientific">Strigamia maritima</name>
    <name type="common">European centipede</name>
    <name type="synonym">Geophilus maritimus</name>
    <dbReference type="NCBI Taxonomy" id="126957"/>
    <lineage>
        <taxon>Eukaryota</taxon>
        <taxon>Metazoa</taxon>
        <taxon>Ecdysozoa</taxon>
        <taxon>Arthropoda</taxon>
        <taxon>Myriapoda</taxon>
        <taxon>Chilopoda</taxon>
        <taxon>Pleurostigmophora</taxon>
        <taxon>Geophilomorpha</taxon>
        <taxon>Linotaeniidae</taxon>
        <taxon>Strigamia</taxon>
    </lineage>
</organism>
<feature type="domain" description="Reverse transcriptase RNase H-like" evidence="8">
    <location>
        <begin position="4"/>
        <end position="36"/>
    </location>
</feature>
<dbReference type="GO" id="GO:0003964">
    <property type="term" value="F:RNA-directed DNA polymerase activity"/>
    <property type="evidence" value="ECO:0007669"/>
    <property type="project" value="UniProtKB-KW"/>
</dbReference>
<dbReference type="GO" id="GO:0004519">
    <property type="term" value="F:endonuclease activity"/>
    <property type="evidence" value="ECO:0007669"/>
    <property type="project" value="UniProtKB-KW"/>
</dbReference>
<dbReference type="Pfam" id="PF17921">
    <property type="entry name" value="Integrase_H2C2"/>
    <property type="match status" value="1"/>
</dbReference>
<evidence type="ECO:0000256" key="2">
    <source>
        <dbReference type="ARBA" id="ARBA00022679"/>
    </source>
</evidence>
<evidence type="ECO:0000256" key="3">
    <source>
        <dbReference type="ARBA" id="ARBA00022695"/>
    </source>
</evidence>
<sequence>MMDFYLESDHLSLKWLFQQKEPKGRLARWVLALSEYKFTFLHCSGCKNRVAVALNRAPVDPPEALNADVCPLVDDTCFQIHRLFHHKIARFHCTNCQLDQQFQHHHLGRSPRPGPSGLQLPVVRPLTEVEREAEKIHDPPVEHPPFELLPSVQEIIQAQEEDEWSHEKINYITTQQLPDPIEAERIRKETIDYQLYKGLLCRFLFASTDNMLRRRQIYLPQFLRERYFRALHYPPLVGHLGIEKTLRRLKSRVHWPGMKTDVHTWIQVCKPCQRSKPEKRLPFGKMLPARP</sequence>
<evidence type="ECO:0000256" key="6">
    <source>
        <dbReference type="ARBA" id="ARBA00022801"/>
    </source>
</evidence>
<evidence type="ECO:0000256" key="7">
    <source>
        <dbReference type="ARBA" id="ARBA00022918"/>
    </source>
</evidence>
<dbReference type="InterPro" id="IPR041588">
    <property type="entry name" value="Integrase_H2C2"/>
</dbReference>
<dbReference type="EnsemblMetazoa" id="SMAR006650-RA">
    <property type="protein sequence ID" value="SMAR006650-PA"/>
    <property type="gene ID" value="SMAR006650"/>
</dbReference>
<dbReference type="OMA" id="EDEWSHE"/>
<dbReference type="GO" id="GO:0016787">
    <property type="term" value="F:hydrolase activity"/>
    <property type="evidence" value="ECO:0007669"/>
    <property type="project" value="UniProtKB-KW"/>
</dbReference>
<evidence type="ECO:0000256" key="4">
    <source>
        <dbReference type="ARBA" id="ARBA00022722"/>
    </source>
</evidence>
<dbReference type="STRING" id="126957.T1IZH5"/>
<keyword evidence="7" id="KW-0695">RNA-directed DNA polymerase</keyword>
<evidence type="ECO:0000313" key="11">
    <source>
        <dbReference type="Proteomes" id="UP000014500"/>
    </source>
</evidence>
<dbReference type="PANTHER" id="PTHR37984">
    <property type="entry name" value="PROTEIN CBG26694"/>
    <property type="match status" value="1"/>
</dbReference>
<evidence type="ECO:0000259" key="8">
    <source>
        <dbReference type="Pfam" id="PF17917"/>
    </source>
</evidence>
<dbReference type="EMBL" id="AFFK01020456">
    <property type="status" value="NOT_ANNOTATED_CDS"/>
    <property type="molecule type" value="Genomic_DNA"/>
</dbReference>
<dbReference type="FunFam" id="1.10.340.70:FF:000001">
    <property type="entry name" value="Retrovirus-related Pol polyprotein from transposon gypsy-like Protein"/>
    <property type="match status" value="1"/>
</dbReference>
<evidence type="ECO:0000256" key="5">
    <source>
        <dbReference type="ARBA" id="ARBA00022759"/>
    </source>
</evidence>
<evidence type="ECO:0000313" key="10">
    <source>
        <dbReference type="EnsemblMetazoa" id="SMAR006650-PA"/>
    </source>
</evidence>
<dbReference type="EC" id="2.7.7.49" evidence="1"/>
<dbReference type="HOGENOM" id="CLU_957513_0_0_1"/>